<dbReference type="Gene3D" id="3.30.110.40">
    <property type="entry name" value="TusA-like domain"/>
    <property type="match status" value="1"/>
</dbReference>
<gene>
    <name evidence="2" type="ORF">NX773_19695</name>
</gene>
<reference evidence="2 3" key="1">
    <citation type="submission" date="2022-08" db="EMBL/GenBank/DDBJ databases">
        <title>Reclassification of Massilia species as members of the genera Telluria, Duganella, Pseudoduganella, Mokoshia gen. nov. and Zemynaea gen. nov. using orthogonal and non-orthogonal genome-based approaches.</title>
        <authorList>
            <person name="Bowman J.P."/>
        </authorList>
    </citation>
    <scope>NUCLEOTIDE SEQUENCE [LARGE SCALE GENOMIC DNA]</scope>
    <source>
        <strain evidence="2 3">JCM 31607</strain>
    </source>
</reference>
<evidence type="ECO:0000259" key="1">
    <source>
        <dbReference type="Pfam" id="PF10006"/>
    </source>
</evidence>
<evidence type="ECO:0000313" key="2">
    <source>
        <dbReference type="EMBL" id="MCS0610395.1"/>
    </source>
</evidence>
<dbReference type="Pfam" id="PF10006">
    <property type="entry name" value="DUF2249"/>
    <property type="match status" value="1"/>
</dbReference>
<comment type="caution">
    <text evidence="2">The sequence shown here is derived from an EMBL/GenBank/DDBJ whole genome shotgun (WGS) entry which is preliminary data.</text>
</comment>
<dbReference type="InterPro" id="IPR018720">
    <property type="entry name" value="DUF2249"/>
</dbReference>
<keyword evidence="3" id="KW-1185">Reference proteome</keyword>
<evidence type="ECO:0000313" key="3">
    <source>
        <dbReference type="Proteomes" id="UP001205861"/>
    </source>
</evidence>
<dbReference type="SUPFAM" id="SSF64307">
    <property type="entry name" value="SirA-like"/>
    <property type="match status" value="1"/>
</dbReference>
<feature type="domain" description="DUF2249" evidence="1">
    <location>
        <begin position="11"/>
        <end position="75"/>
    </location>
</feature>
<dbReference type="CDD" id="cd00291">
    <property type="entry name" value="SirA_YedF_YeeD"/>
    <property type="match status" value="1"/>
</dbReference>
<dbReference type="InterPro" id="IPR036868">
    <property type="entry name" value="TusA-like_sf"/>
</dbReference>
<dbReference type="RefSeq" id="WP_258857990.1">
    <property type="nucleotide sequence ID" value="NZ_JANUGV010000007.1"/>
</dbReference>
<proteinExistence type="predicted"/>
<accession>A0ABT2BQQ6</accession>
<dbReference type="EMBL" id="JANUGV010000007">
    <property type="protein sequence ID" value="MCS0610395.1"/>
    <property type="molecule type" value="Genomic_DNA"/>
</dbReference>
<protein>
    <submittedName>
        <fullName evidence="2">DUF2249 domain-containing protein</fullName>
    </submittedName>
</protein>
<sequence>MPKTDPQDILLDVRGLPPPEPLERVLDALDTLLAGQRLRMLVDREPRPLYRILDANGHRFQARSLADGSFEILIWPAS</sequence>
<dbReference type="Proteomes" id="UP001205861">
    <property type="component" value="Unassembled WGS sequence"/>
</dbReference>
<organism evidence="2 3">
    <name type="scientific">Massilia solisilvae</name>
    <dbReference type="NCBI Taxonomy" id="1811225"/>
    <lineage>
        <taxon>Bacteria</taxon>
        <taxon>Pseudomonadati</taxon>
        <taxon>Pseudomonadota</taxon>
        <taxon>Betaproteobacteria</taxon>
        <taxon>Burkholderiales</taxon>
        <taxon>Oxalobacteraceae</taxon>
        <taxon>Telluria group</taxon>
        <taxon>Massilia</taxon>
    </lineage>
</organism>
<name>A0ABT2BQQ6_9BURK</name>